<dbReference type="GO" id="GO:0005856">
    <property type="term" value="C:cytoskeleton"/>
    <property type="evidence" value="ECO:0007669"/>
    <property type="project" value="UniProtKB-SubCell"/>
</dbReference>
<evidence type="ECO:0000256" key="4">
    <source>
        <dbReference type="ARBA" id="ARBA00022737"/>
    </source>
</evidence>
<keyword evidence="4" id="KW-0677">Repeat</keyword>
<dbReference type="PROSITE" id="PS51336">
    <property type="entry name" value="DM10"/>
    <property type="match status" value="1"/>
</dbReference>
<evidence type="ECO:0000256" key="2">
    <source>
        <dbReference type="ARBA" id="ARBA00004245"/>
    </source>
</evidence>
<evidence type="ECO:0000259" key="7">
    <source>
        <dbReference type="PROSITE" id="PS51336"/>
    </source>
</evidence>
<evidence type="ECO:0000256" key="6">
    <source>
        <dbReference type="ARBA" id="ARBA00023273"/>
    </source>
</evidence>
<accession>A0A5J4ULR5</accession>
<evidence type="ECO:0000256" key="5">
    <source>
        <dbReference type="ARBA" id="ARBA00023212"/>
    </source>
</evidence>
<gene>
    <name evidence="8" type="ORF">EZS28_033134</name>
</gene>
<keyword evidence="5" id="KW-0206">Cytoskeleton</keyword>
<keyword evidence="3" id="KW-0963">Cytoplasm</keyword>
<dbReference type="OrthoDB" id="10255210at2759"/>
<comment type="subcellular location">
    <subcellularLocation>
        <location evidence="1">Cell projection</location>
        <location evidence="1">Cilium</location>
    </subcellularLocation>
    <subcellularLocation>
        <location evidence="2">Cytoplasm</location>
        <location evidence="2">Cytoskeleton</location>
    </subcellularLocation>
</comment>
<dbReference type="InterPro" id="IPR040193">
    <property type="entry name" value="EFHC1/EFHC2/EFHB"/>
</dbReference>
<sequence length="150" mass="17649">MDVQIYEIAYHIVDCDEFTKNFFNRVENQLNRKDEFPYDPFIVNLEKMKPHPRTTTTQDPEKLALRIFSRTDRIGVVFRNNAYLFLCARLDDKHVFTLKSFPLDDTPSNSGPLNRNSGIVKSKFLNSVRVKLDDGDLESYLKKKDFHQQD</sequence>
<dbReference type="PANTHER" id="PTHR12086">
    <property type="entry name" value="EF-HAND DOMAIN C-TERMINAL CONTAINING PROTEIN"/>
    <property type="match status" value="1"/>
</dbReference>
<dbReference type="InterPro" id="IPR006602">
    <property type="entry name" value="DM10_dom"/>
</dbReference>
<reference evidence="8 9" key="1">
    <citation type="submission" date="2019-03" db="EMBL/GenBank/DDBJ databases">
        <title>Single cell metagenomics reveals metabolic interactions within the superorganism composed of flagellate Streblomastix strix and complex community of Bacteroidetes bacteria on its surface.</title>
        <authorList>
            <person name="Treitli S.C."/>
            <person name="Kolisko M."/>
            <person name="Husnik F."/>
            <person name="Keeling P."/>
            <person name="Hampl V."/>
        </authorList>
    </citation>
    <scope>NUCLEOTIDE SEQUENCE [LARGE SCALE GENOMIC DNA]</scope>
    <source>
        <strain evidence="8">ST1C</strain>
    </source>
</reference>
<keyword evidence="6" id="KW-0966">Cell projection</keyword>
<evidence type="ECO:0000313" key="8">
    <source>
        <dbReference type="EMBL" id="KAA6371338.1"/>
    </source>
</evidence>
<feature type="domain" description="DM10" evidence="7">
    <location>
        <begin position="1"/>
        <end position="27"/>
    </location>
</feature>
<dbReference type="Proteomes" id="UP000324800">
    <property type="component" value="Unassembled WGS sequence"/>
</dbReference>
<dbReference type="AlphaFoldDB" id="A0A5J4ULR5"/>
<proteinExistence type="predicted"/>
<dbReference type="GO" id="GO:0005929">
    <property type="term" value="C:cilium"/>
    <property type="evidence" value="ECO:0007669"/>
    <property type="project" value="UniProtKB-SubCell"/>
</dbReference>
<name>A0A5J4ULR5_9EUKA</name>
<protein>
    <recommendedName>
        <fullName evidence="7">DM10 domain-containing protein</fullName>
    </recommendedName>
</protein>
<evidence type="ECO:0000256" key="1">
    <source>
        <dbReference type="ARBA" id="ARBA00004138"/>
    </source>
</evidence>
<evidence type="ECO:0000313" key="9">
    <source>
        <dbReference type="Proteomes" id="UP000324800"/>
    </source>
</evidence>
<dbReference type="EMBL" id="SNRW01014567">
    <property type="protein sequence ID" value="KAA6371338.1"/>
    <property type="molecule type" value="Genomic_DNA"/>
</dbReference>
<organism evidence="8 9">
    <name type="scientific">Streblomastix strix</name>
    <dbReference type="NCBI Taxonomy" id="222440"/>
    <lineage>
        <taxon>Eukaryota</taxon>
        <taxon>Metamonada</taxon>
        <taxon>Preaxostyla</taxon>
        <taxon>Oxymonadida</taxon>
        <taxon>Streblomastigidae</taxon>
        <taxon>Streblomastix</taxon>
    </lineage>
</organism>
<evidence type="ECO:0000256" key="3">
    <source>
        <dbReference type="ARBA" id="ARBA00022490"/>
    </source>
</evidence>
<comment type="caution">
    <text evidence="8">The sequence shown here is derived from an EMBL/GenBank/DDBJ whole genome shotgun (WGS) entry which is preliminary data.</text>
</comment>